<accession>A0A511TDX8</accession>
<evidence type="ECO:0000313" key="6">
    <source>
        <dbReference type="Proteomes" id="UP000321514"/>
    </source>
</evidence>
<dbReference type="PROSITE" id="PS50005">
    <property type="entry name" value="TPR"/>
    <property type="match status" value="1"/>
</dbReference>
<dbReference type="EMBL" id="BJXR01000046">
    <property type="protein sequence ID" value="GEN11388.1"/>
    <property type="molecule type" value="Genomic_DNA"/>
</dbReference>
<dbReference type="Proteomes" id="UP000321514">
    <property type="component" value="Unassembled WGS sequence"/>
</dbReference>
<protein>
    <submittedName>
        <fullName evidence="3">Uncharacterized protein</fullName>
    </submittedName>
</protein>
<evidence type="ECO:0000313" key="5">
    <source>
        <dbReference type="Proteomes" id="UP000183760"/>
    </source>
</evidence>
<dbReference type="InterPro" id="IPR011990">
    <property type="entry name" value="TPR-like_helical_dom_sf"/>
</dbReference>
<dbReference type="SUPFAM" id="SSF48452">
    <property type="entry name" value="TPR-like"/>
    <property type="match status" value="1"/>
</dbReference>
<feature type="repeat" description="TPR" evidence="1">
    <location>
        <begin position="92"/>
        <end position="125"/>
    </location>
</feature>
<feature type="region of interest" description="Disordered" evidence="2">
    <location>
        <begin position="132"/>
        <end position="167"/>
    </location>
</feature>
<evidence type="ECO:0000313" key="3">
    <source>
        <dbReference type="EMBL" id="GEN11388.1"/>
    </source>
</evidence>
<keyword evidence="5" id="KW-1185">Reference proteome</keyword>
<name>A0A511TDX8_MYXFU</name>
<dbReference type="AlphaFoldDB" id="A0A511TDX8"/>
<sequence length="251" mass="26829">MDITSGAGRFLSGDSVLALPDMEAFRTLRSRGAWVMVLWAWFAPGLALAEDVSPFRRRMERAGAQYEALEYEKALNWLTQAKQVASTPDEQVEVALYRGLVLSDLGRRKQALEEFRAGLSLKPDAVLPAATGPKVERDFESVRKQVRQQQGTASAAAPPAKVEEPVVPPNTEVPAAVAVQETPVPAPVAPEPEPEAPQKKDLRSKLGAAGSTLGKNVGNALGSALDSVMGPKKKPEEPAPASSDTAKKDEP</sequence>
<dbReference type="Proteomes" id="UP000183760">
    <property type="component" value="Unassembled WGS sequence"/>
</dbReference>
<feature type="compositionally biased region" description="Basic and acidic residues" evidence="2">
    <location>
        <begin position="134"/>
        <end position="143"/>
    </location>
</feature>
<dbReference type="EMBL" id="FOIB01000014">
    <property type="protein sequence ID" value="SEU39933.1"/>
    <property type="molecule type" value="Genomic_DNA"/>
</dbReference>
<dbReference type="InterPro" id="IPR019734">
    <property type="entry name" value="TPR_rpt"/>
</dbReference>
<gene>
    <name evidence="3" type="ORF">MFU01_64250</name>
    <name evidence="4" type="ORF">SAMN05443572_114237</name>
</gene>
<dbReference type="Gene3D" id="1.25.40.10">
    <property type="entry name" value="Tetratricopeptide repeat domain"/>
    <property type="match status" value="1"/>
</dbReference>
<evidence type="ECO:0000256" key="1">
    <source>
        <dbReference type="PROSITE-ProRule" id="PRU00339"/>
    </source>
</evidence>
<keyword evidence="1" id="KW-0802">TPR repeat</keyword>
<evidence type="ECO:0000256" key="2">
    <source>
        <dbReference type="SAM" id="MobiDB-lite"/>
    </source>
</evidence>
<evidence type="ECO:0000313" key="4">
    <source>
        <dbReference type="EMBL" id="SEU39933.1"/>
    </source>
</evidence>
<feature type="region of interest" description="Disordered" evidence="2">
    <location>
        <begin position="184"/>
        <end position="251"/>
    </location>
</feature>
<reference evidence="3 6" key="2">
    <citation type="submission" date="2019-07" db="EMBL/GenBank/DDBJ databases">
        <title>Whole genome shotgun sequence of Myxococcus fulvus NBRC 100333.</title>
        <authorList>
            <person name="Hosoyama A."/>
            <person name="Uohara A."/>
            <person name="Ohji S."/>
            <person name="Ichikawa N."/>
        </authorList>
    </citation>
    <scope>NUCLEOTIDE SEQUENCE [LARGE SCALE GENOMIC DNA]</scope>
    <source>
        <strain evidence="3 6">NBRC 100333</strain>
    </source>
</reference>
<proteinExistence type="predicted"/>
<organism evidence="3 6">
    <name type="scientific">Myxococcus fulvus</name>
    <dbReference type="NCBI Taxonomy" id="33"/>
    <lineage>
        <taxon>Bacteria</taxon>
        <taxon>Pseudomonadati</taxon>
        <taxon>Myxococcota</taxon>
        <taxon>Myxococcia</taxon>
        <taxon>Myxococcales</taxon>
        <taxon>Cystobacterineae</taxon>
        <taxon>Myxococcaceae</taxon>
        <taxon>Myxococcus</taxon>
    </lineage>
</organism>
<reference evidence="4 5" key="1">
    <citation type="submission" date="2016-10" db="EMBL/GenBank/DDBJ databases">
        <authorList>
            <person name="Varghese N."/>
            <person name="Submissions S."/>
        </authorList>
    </citation>
    <scope>NUCLEOTIDE SEQUENCE [LARGE SCALE GENOMIC DNA]</scope>
    <source>
        <strain evidence="4 5">DSM 16525</strain>
    </source>
</reference>
<comment type="caution">
    <text evidence="3">The sequence shown here is derived from an EMBL/GenBank/DDBJ whole genome shotgun (WGS) entry which is preliminary data.</text>
</comment>